<evidence type="ECO:0000256" key="2">
    <source>
        <dbReference type="ARBA" id="ARBA00004496"/>
    </source>
</evidence>
<dbReference type="Proteomes" id="UP000188342">
    <property type="component" value="Unassembled WGS sequence"/>
</dbReference>
<evidence type="ECO:0000256" key="5">
    <source>
        <dbReference type="ARBA" id="ARBA00022490"/>
    </source>
</evidence>
<organism evidence="12 13">
    <name type="scientific">Luteococcus japonicus LSP_Lj1</name>
    <dbReference type="NCBI Taxonomy" id="1255658"/>
    <lineage>
        <taxon>Bacteria</taxon>
        <taxon>Bacillati</taxon>
        <taxon>Actinomycetota</taxon>
        <taxon>Actinomycetes</taxon>
        <taxon>Propionibacteriales</taxon>
        <taxon>Propionibacteriaceae</taxon>
        <taxon>Luteococcus</taxon>
    </lineage>
</organism>
<evidence type="ECO:0000256" key="8">
    <source>
        <dbReference type="PIRNR" id="PIRNR006431"/>
    </source>
</evidence>
<keyword evidence="6 8" id="KW-0645">Protease</keyword>
<reference evidence="12 13" key="1">
    <citation type="submission" date="2017-02" db="EMBL/GenBank/DDBJ databases">
        <authorList>
            <person name="Peterson S.W."/>
        </authorList>
    </citation>
    <scope>NUCLEOTIDE SEQUENCE [LARGE SCALE GENOMIC DNA]</scope>
    <source>
        <strain evidence="12 13">LSP_Lj1</strain>
    </source>
</reference>
<feature type="active site" evidence="9">
    <location>
        <position position="288"/>
    </location>
</feature>
<comment type="similarity">
    <text evidence="3 8 10">Belongs to the peptidase S33 family.</text>
</comment>
<keyword evidence="5 8" id="KW-0963">Cytoplasm</keyword>
<accession>A0A1R4JHT8</accession>
<dbReference type="Gene3D" id="3.40.50.1820">
    <property type="entry name" value="alpha/beta hydrolase"/>
    <property type="match status" value="1"/>
</dbReference>
<evidence type="ECO:0000313" key="13">
    <source>
        <dbReference type="Proteomes" id="UP000188342"/>
    </source>
</evidence>
<evidence type="ECO:0000256" key="1">
    <source>
        <dbReference type="ARBA" id="ARBA00001585"/>
    </source>
</evidence>
<name>A0A1R4JHT8_9ACTN</name>
<comment type="catalytic activity">
    <reaction evidence="1 8 10">
        <text>Release of N-terminal proline from a peptide.</text>
        <dbReference type="EC" id="3.4.11.5"/>
    </reaction>
</comment>
<dbReference type="NCBIfam" id="TIGR01249">
    <property type="entry name" value="pro_imino_pep_1"/>
    <property type="match status" value="1"/>
</dbReference>
<dbReference type="InterPro" id="IPR002410">
    <property type="entry name" value="Peptidase_S33"/>
</dbReference>
<evidence type="ECO:0000256" key="9">
    <source>
        <dbReference type="PIRSR" id="PIRSR006431-1"/>
    </source>
</evidence>
<dbReference type="AlphaFoldDB" id="A0A1R4JHT8"/>
<keyword evidence="7 8" id="KW-0378">Hydrolase</keyword>
<evidence type="ECO:0000256" key="3">
    <source>
        <dbReference type="ARBA" id="ARBA00010088"/>
    </source>
</evidence>
<keyword evidence="4 8" id="KW-0031">Aminopeptidase</keyword>
<evidence type="ECO:0000256" key="6">
    <source>
        <dbReference type="ARBA" id="ARBA00022670"/>
    </source>
</evidence>
<dbReference type="GO" id="GO:0006508">
    <property type="term" value="P:proteolysis"/>
    <property type="evidence" value="ECO:0007669"/>
    <property type="project" value="UniProtKB-KW"/>
</dbReference>
<dbReference type="GO" id="GO:0005737">
    <property type="term" value="C:cytoplasm"/>
    <property type="evidence" value="ECO:0007669"/>
    <property type="project" value="UniProtKB-SubCell"/>
</dbReference>
<dbReference type="GO" id="GO:0004177">
    <property type="term" value="F:aminopeptidase activity"/>
    <property type="evidence" value="ECO:0007669"/>
    <property type="project" value="UniProtKB-UniRule"/>
</dbReference>
<sequence>MPEQRTIPDVREGATITPERTLYPPVEPYDTGMLDVGDGNAIYYEQSGNPEGKPAVFLHGGPGGGGGTDRRRFFDPARYRIVCLDQRNCGSSTPLASDGADLTSNTTWNLVADLERLREHLRIEKWLAFGGSWGSTLALAYAETHPGRVTELVLRGIFTLRREELDWYYNDGASHVFPHRWELYCQPLVEAAFPLSGNKMVGYHRLLFGEDQAVAQRAAEAWTHWEASTSYLMFKDSALEDTPAEQLTFARIENHYFVNGGFMREGQLIDEVDRIRHIPCVIVQGRYDMCCPAATAHDLATAWPEADLRIVLAGHSAFEPNIASELVKATDAFAR</sequence>
<dbReference type="InterPro" id="IPR029058">
    <property type="entry name" value="AB_hydrolase_fold"/>
</dbReference>
<evidence type="ECO:0000259" key="11">
    <source>
        <dbReference type="Pfam" id="PF00561"/>
    </source>
</evidence>
<dbReference type="SUPFAM" id="SSF53474">
    <property type="entry name" value="alpha/beta-Hydrolases"/>
    <property type="match status" value="1"/>
</dbReference>
<dbReference type="InterPro" id="IPR000073">
    <property type="entry name" value="AB_hydrolase_1"/>
</dbReference>
<proteinExistence type="inferred from homology"/>
<dbReference type="EMBL" id="FUKQ01000032">
    <property type="protein sequence ID" value="SJN31579.1"/>
    <property type="molecule type" value="Genomic_DNA"/>
</dbReference>
<protein>
    <recommendedName>
        <fullName evidence="8 10">Proline iminopeptidase</fullName>
        <shortName evidence="8">PIP</shortName>
        <ecNumber evidence="8 10">3.4.11.5</ecNumber>
    </recommendedName>
    <alternativeName>
        <fullName evidence="8">Prolyl aminopeptidase</fullName>
    </alternativeName>
</protein>
<dbReference type="PANTHER" id="PTHR43722:SF1">
    <property type="entry name" value="PROLINE IMINOPEPTIDASE"/>
    <property type="match status" value="1"/>
</dbReference>
<evidence type="ECO:0000256" key="7">
    <source>
        <dbReference type="ARBA" id="ARBA00022801"/>
    </source>
</evidence>
<evidence type="ECO:0000256" key="10">
    <source>
        <dbReference type="RuleBase" id="RU003421"/>
    </source>
</evidence>
<dbReference type="Pfam" id="PF00561">
    <property type="entry name" value="Abhydrolase_1"/>
    <property type="match status" value="1"/>
</dbReference>
<evidence type="ECO:0000256" key="4">
    <source>
        <dbReference type="ARBA" id="ARBA00022438"/>
    </source>
</evidence>
<dbReference type="PRINTS" id="PR00793">
    <property type="entry name" value="PROAMNOPTASE"/>
</dbReference>
<dbReference type="STRING" id="1255658.FM114_07575"/>
<keyword evidence="13" id="KW-1185">Reference proteome</keyword>
<feature type="domain" description="AB hydrolase-1" evidence="11">
    <location>
        <begin position="56"/>
        <end position="319"/>
    </location>
</feature>
<dbReference type="InterPro" id="IPR005944">
    <property type="entry name" value="Pro_iminopeptidase"/>
</dbReference>
<dbReference type="PANTHER" id="PTHR43722">
    <property type="entry name" value="PROLINE IMINOPEPTIDASE"/>
    <property type="match status" value="1"/>
</dbReference>
<dbReference type="PIRSF" id="PIRSF006431">
    <property type="entry name" value="Pept_S33"/>
    <property type="match status" value="1"/>
</dbReference>
<feature type="active site" description="Proton donor" evidence="9">
    <location>
        <position position="315"/>
    </location>
</feature>
<feature type="active site" description="Nucleophile" evidence="9">
    <location>
        <position position="132"/>
    </location>
</feature>
<evidence type="ECO:0000313" key="12">
    <source>
        <dbReference type="EMBL" id="SJN31579.1"/>
    </source>
</evidence>
<comment type="subcellular location">
    <subcellularLocation>
        <location evidence="2 8">Cytoplasm</location>
    </subcellularLocation>
</comment>
<dbReference type="EC" id="3.4.11.5" evidence="8 10"/>
<gene>
    <name evidence="12" type="ORF">FM114_07575</name>
</gene>